<dbReference type="Proteomes" id="UP000011115">
    <property type="component" value="Unassembled WGS sequence"/>
</dbReference>
<dbReference type="InParanoid" id="M1D4X2"/>
<dbReference type="Gramene" id="PGSC0003DMT400081518">
    <property type="protein sequence ID" value="PGSC0003DMT400081518"/>
    <property type="gene ID" value="PGSC0003DMG400031897"/>
</dbReference>
<dbReference type="AlphaFoldDB" id="M1D4X2"/>
<dbReference type="PaxDb" id="4113-PGSC0003DMT400081518"/>
<reference evidence="2" key="1">
    <citation type="journal article" date="2011" name="Nature">
        <title>Genome sequence and analysis of the tuber crop potato.</title>
        <authorList>
            <consortium name="The Potato Genome Sequencing Consortium"/>
        </authorList>
    </citation>
    <scope>NUCLEOTIDE SEQUENCE [LARGE SCALE GENOMIC DNA]</scope>
    <source>
        <strain evidence="2">cv. DM1-3 516 R44</strain>
    </source>
</reference>
<accession>M1D4X2</accession>
<reference evidence="1" key="2">
    <citation type="submission" date="2015-06" db="UniProtKB">
        <authorList>
            <consortium name="EnsemblPlants"/>
        </authorList>
    </citation>
    <scope>IDENTIFICATION</scope>
    <source>
        <strain evidence="1">DM1-3 516 R44</strain>
    </source>
</reference>
<keyword evidence="2" id="KW-1185">Reference proteome</keyword>
<evidence type="ECO:0000313" key="1">
    <source>
        <dbReference type="EnsemblPlants" id="PGSC0003DMT400081518"/>
    </source>
</evidence>
<organism evidence="1 2">
    <name type="scientific">Solanum tuberosum</name>
    <name type="common">Potato</name>
    <dbReference type="NCBI Taxonomy" id="4113"/>
    <lineage>
        <taxon>Eukaryota</taxon>
        <taxon>Viridiplantae</taxon>
        <taxon>Streptophyta</taxon>
        <taxon>Embryophyta</taxon>
        <taxon>Tracheophyta</taxon>
        <taxon>Spermatophyta</taxon>
        <taxon>Magnoliopsida</taxon>
        <taxon>eudicotyledons</taxon>
        <taxon>Gunneridae</taxon>
        <taxon>Pentapetalae</taxon>
        <taxon>asterids</taxon>
        <taxon>lamiids</taxon>
        <taxon>Solanales</taxon>
        <taxon>Solanaceae</taxon>
        <taxon>Solanoideae</taxon>
        <taxon>Solaneae</taxon>
        <taxon>Solanum</taxon>
    </lineage>
</organism>
<name>M1D4X2_SOLTU</name>
<proteinExistence type="predicted"/>
<sequence length="64" mass="7622">MHIRDYSHKTSASKIYLLNNKELLNSKVIIKISILNKNHNKILKIGSREEQVLSYQRFWKLLLV</sequence>
<evidence type="ECO:0000313" key="2">
    <source>
        <dbReference type="Proteomes" id="UP000011115"/>
    </source>
</evidence>
<dbReference type="EnsemblPlants" id="PGSC0003DMT400081518">
    <property type="protein sequence ID" value="PGSC0003DMT400081518"/>
    <property type="gene ID" value="PGSC0003DMG400031897"/>
</dbReference>
<dbReference type="HOGENOM" id="CLU_2872009_0_0_1"/>
<protein>
    <submittedName>
        <fullName evidence="1">Uncharacterized protein</fullName>
    </submittedName>
</protein>